<evidence type="ECO:0000313" key="3">
    <source>
        <dbReference type="EMBL" id="MFL9840525.1"/>
    </source>
</evidence>
<proteinExistence type="predicted"/>
<dbReference type="Proteomes" id="UP001629244">
    <property type="component" value="Unassembled WGS sequence"/>
</dbReference>
<protein>
    <submittedName>
        <fullName evidence="3">Uncharacterized protein</fullName>
    </submittedName>
</protein>
<keyword evidence="4" id="KW-1185">Reference proteome</keyword>
<accession>A0ABW8YMV9</accession>
<evidence type="ECO:0000256" key="2">
    <source>
        <dbReference type="SAM" id="SignalP"/>
    </source>
</evidence>
<feature type="compositionally biased region" description="Basic and acidic residues" evidence="1">
    <location>
        <begin position="133"/>
        <end position="146"/>
    </location>
</feature>
<feature type="region of interest" description="Disordered" evidence="1">
    <location>
        <begin position="131"/>
        <end position="155"/>
    </location>
</feature>
<comment type="caution">
    <text evidence="3">The sequence shown here is derived from an EMBL/GenBank/DDBJ whole genome shotgun (WGS) entry which is preliminary data.</text>
</comment>
<dbReference type="RefSeq" id="WP_408077460.1">
    <property type="nucleotide sequence ID" value="NZ_JBELQC010000001.1"/>
</dbReference>
<feature type="chain" id="PRO_5045577924" evidence="2">
    <location>
        <begin position="21"/>
        <end position="155"/>
    </location>
</feature>
<keyword evidence="2" id="KW-0732">Signal</keyword>
<sequence length="155" mass="16127">MRTVLLATAAATTLVLPVSAQEREARVAETLNDPVVQDGLVAAVATIAGIVLDTRVGSIAPYSDGRVRPGDTLRDVKRRDDPGFERRLRQETRRAVGTAGLVAGNVASASGAIAETTARLQAALAPLAAAIDSRGDESDDDGRYDGPDDYAPDGD</sequence>
<evidence type="ECO:0000313" key="4">
    <source>
        <dbReference type="Proteomes" id="UP001629244"/>
    </source>
</evidence>
<reference evidence="3 4" key="1">
    <citation type="submission" date="2024-06" db="EMBL/GenBank/DDBJ databases">
        <authorList>
            <person name="Kaempfer P."/>
            <person name="Viver T."/>
        </authorList>
    </citation>
    <scope>NUCLEOTIDE SEQUENCE [LARGE SCALE GENOMIC DNA]</scope>
    <source>
        <strain evidence="3 4">ST-64</strain>
    </source>
</reference>
<organism evidence="3 4">
    <name type="scientific">Sphingomonas plantiphila</name>
    <dbReference type="NCBI Taxonomy" id="3163295"/>
    <lineage>
        <taxon>Bacteria</taxon>
        <taxon>Pseudomonadati</taxon>
        <taxon>Pseudomonadota</taxon>
        <taxon>Alphaproteobacteria</taxon>
        <taxon>Sphingomonadales</taxon>
        <taxon>Sphingomonadaceae</taxon>
        <taxon>Sphingomonas</taxon>
    </lineage>
</organism>
<gene>
    <name evidence="3" type="ORF">ABS767_06075</name>
</gene>
<feature type="signal peptide" evidence="2">
    <location>
        <begin position="1"/>
        <end position="20"/>
    </location>
</feature>
<evidence type="ECO:0000256" key="1">
    <source>
        <dbReference type="SAM" id="MobiDB-lite"/>
    </source>
</evidence>
<dbReference type="EMBL" id="JBELQC010000001">
    <property type="protein sequence ID" value="MFL9840525.1"/>
    <property type="molecule type" value="Genomic_DNA"/>
</dbReference>
<name>A0ABW8YMV9_9SPHN</name>